<feature type="region of interest" description="Disordered" evidence="2">
    <location>
        <begin position="117"/>
        <end position="138"/>
    </location>
</feature>
<sequence>MVTLPRTSRGTSPTFALSFLARSTIALYQICFLLLLVEGKLFESKSKKEARAAEYAKERERLANLFVIFGKYQLDKTAFYTLVSTTLVILVASGIQLGVWCRHKRDLQLIRNIDSTVGKSSSRHGDGGYESTIQPKRKTKRESSTLDVVIVGCGIPKEGVGWFHLMQFLEMSNTNVRVRAVVESYYLDSAKCPCPPAVFVDFVETMIYMGIECVNHVGKLEKVFRSSNREILCVIAGKTKDNPRFFKECIGMGATHIYLEVPGAPSIGQLKDMETLAETRGVEVYMGYQRLCSSYIERAVALSRSIPKSHIFFCHNENNQSKDLHLVVTRHSEGMLRSMASQELAVLVTQYGVTADMIDNFKVNTNRLFSEKVSFHNRANGDRVEDLARVAFKITTKKGKSMSVMADKCGGLVSFAVVKSPKGEEIQRFQSLDERGVMTVEKELKDDTEMMHQFVVESEDYLELKRRIVKAIMVDDVTATGVVSIHDGVKIMVLSDYCANEINAVLTLDS</sequence>
<reference evidence="4 5" key="1">
    <citation type="journal article" date="2004" name="Science">
        <title>The genome of the diatom Thalassiosira pseudonana: ecology, evolution, and metabolism.</title>
        <authorList>
            <person name="Armbrust E.V."/>
            <person name="Berges J.A."/>
            <person name="Bowler C."/>
            <person name="Green B.R."/>
            <person name="Martinez D."/>
            <person name="Putnam N.H."/>
            <person name="Zhou S."/>
            <person name="Allen A.E."/>
            <person name="Apt K.E."/>
            <person name="Bechner M."/>
            <person name="Brzezinski M.A."/>
            <person name="Chaal B.K."/>
            <person name="Chiovitti A."/>
            <person name="Davis A.K."/>
            <person name="Demarest M.S."/>
            <person name="Detter J.C."/>
            <person name="Glavina T."/>
            <person name="Goodstein D."/>
            <person name="Hadi M.Z."/>
            <person name="Hellsten U."/>
            <person name="Hildebrand M."/>
            <person name="Jenkins B.D."/>
            <person name="Jurka J."/>
            <person name="Kapitonov V.V."/>
            <person name="Kroger N."/>
            <person name="Lau W.W."/>
            <person name="Lane T.W."/>
            <person name="Larimer F.W."/>
            <person name="Lippmeier J.C."/>
            <person name="Lucas S."/>
            <person name="Medina M."/>
            <person name="Montsant A."/>
            <person name="Obornik M."/>
            <person name="Parker M.S."/>
            <person name="Palenik B."/>
            <person name="Pazour G.J."/>
            <person name="Richardson P.M."/>
            <person name="Rynearson T.A."/>
            <person name="Saito M.A."/>
            <person name="Schwartz D.C."/>
            <person name="Thamatrakoln K."/>
            <person name="Valentin K."/>
            <person name="Vardi A."/>
            <person name="Wilkerson F.P."/>
            <person name="Rokhsar D.S."/>
        </authorList>
    </citation>
    <scope>NUCLEOTIDE SEQUENCE [LARGE SCALE GENOMIC DNA]</scope>
    <source>
        <strain evidence="4 5">CCMP1335</strain>
    </source>
</reference>
<dbReference type="AlphaFoldDB" id="B8C1M8"/>
<dbReference type="RefSeq" id="XP_002290492.1">
    <property type="nucleotide sequence ID" value="XM_002290456.1"/>
</dbReference>
<evidence type="ECO:0000256" key="2">
    <source>
        <dbReference type="SAM" id="MobiDB-lite"/>
    </source>
</evidence>
<proteinExistence type="predicted"/>
<dbReference type="InParanoid" id="B8C1M8"/>
<feature type="transmembrane region" description="Helical" evidence="3">
    <location>
        <begin position="15"/>
        <end position="37"/>
    </location>
</feature>
<protein>
    <recommendedName>
        <fullName evidence="6">Gfo/Idh/MocA-like oxidoreductase N-terminal domain-containing protein</fullName>
    </recommendedName>
</protein>
<keyword evidence="5" id="KW-1185">Reference proteome</keyword>
<feature type="transmembrane region" description="Helical" evidence="3">
    <location>
        <begin position="78"/>
        <end position="100"/>
    </location>
</feature>
<dbReference type="SUPFAM" id="SSF51735">
    <property type="entry name" value="NAD(P)-binding Rossmann-fold domains"/>
    <property type="match status" value="1"/>
</dbReference>
<gene>
    <name evidence="4" type="ORF">THAPSDRAFT_22524</name>
</gene>
<keyword evidence="3" id="KW-1133">Transmembrane helix</keyword>
<accession>B8C1M8</accession>
<dbReference type="Proteomes" id="UP000001449">
    <property type="component" value="Chromosome 5"/>
</dbReference>
<evidence type="ECO:0000313" key="4">
    <source>
        <dbReference type="EMBL" id="EED92244.1"/>
    </source>
</evidence>
<keyword evidence="3" id="KW-0812">Transmembrane</keyword>
<evidence type="ECO:0000256" key="3">
    <source>
        <dbReference type="SAM" id="Phobius"/>
    </source>
</evidence>
<dbReference type="OMA" id="SHIFFCH"/>
<name>B8C1M8_THAPS</name>
<dbReference type="GO" id="GO:0006740">
    <property type="term" value="P:NADPH regeneration"/>
    <property type="evidence" value="ECO:0000318"/>
    <property type="project" value="GO_Central"/>
</dbReference>
<dbReference type="PaxDb" id="35128-Thaps22524"/>
<keyword evidence="3" id="KW-0472">Membrane</keyword>
<dbReference type="Gene3D" id="3.40.50.720">
    <property type="entry name" value="NAD(P)-binding Rossmann-like Domain"/>
    <property type="match status" value="1"/>
</dbReference>
<dbReference type="HOGENOM" id="CLU_534754_0_0_1"/>
<reference evidence="4 5" key="2">
    <citation type="journal article" date="2008" name="Nature">
        <title>The Phaeodactylum genome reveals the evolutionary history of diatom genomes.</title>
        <authorList>
            <person name="Bowler C."/>
            <person name="Allen A.E."/>
            <person name="Badger J.H."/>
            <person name="Grimwood J."/>
            <person name="Jabbari K."/>
            <person name="Kuo A."/>
            <person name="Maheswari U."/>
            <person name="Martens C."/>
            <person name="Maumus F."/>
            <person name="Otillar R.P."/>
            <person name="Rayko E."/>
            <person name="Salamov A."/>
            <person name="Vandepoele K."/>
            <person name="Beszteri B."/>
            <person name="Gruber A."/>
            <person name="Heijde M."/>
            <person name="Katinka M."/>
            <person name="Mock T."/>
            <person name="Valentin K."/>
            <person name="Verret F."/>
            <person name="Berges J.A."/>
            <person name="Brownlee C."/>
            <person name="Cadoret J.P."/>
            <person name="Chiovitti A."/>
            <person name="Choi C.J."/>
            <person name="Coesel S."/>
            <person name="De Martino A."/>
            <person name="Detter J.C."/>
            <person name="Durkin C."/>
            <person name="Falciatore A."/>
            <person name="Fournet J."/>
            <person name="Haruta M."/>
            <person name="Huysman M.J."/>
            <person name="Jenkins B.D."/>
            <person name="Jiroutova K."/>
            <person name="Jorgensen R.E."/>
            <person name="Joubert Y."/>
            <person name="Kaplan A."/>
            <person name="Kroger N."/>
            <person name="Kroth P.G."/>
            <person name="La Roche J."/>
            <person name="Lindquist E."/>
            <person name="Lommer M."/>
            <person name="Martin-Jezequel V."/>
            <person name="Lopez P.J."/>
            <person name="Lucas S."/>
            <person name="Mangogna M."/>
            <person name="McGinnis K."/>
            <person name="Medlin L.K."/>
            <person name="Montsant A."/>
            <person name="Oudot-Le Secq M.P."/>
            <person name="Napoli C."/>
            <person name="Obornik M."/>
            <person name="Parker M.S."/>
            <person name="Petit J.L."/>
            <person name="Porcel B.M."/>
            <person name="Poulsen N."/>
            <person name="Robison M."/>
            <person name="Rychlewski L."/>
            <person name="Rynearson T.A."/>
            <person name="Schmutz J."/>
            <person name="Shapiro H."/>
            <person name="Siaut M."/>
            <person name="Stanley M."/>
            <person name="Sussman M.R."/>
            <person name="Taylor A.R."/>
            <person name="Vardi A."/>
            <person name="von Dassow P."/>
            <person name="Vyverman W."/>
            <person name="Willis A."/>
            <person name="Wyrwicz L.S."/>
            <person name="Rokhsar D.S."/>
            <person name="Weissenbach J."/>
            <person name="Armbrust E.V."/>
            <person name="Green B.R."/>
            <person name="Van de Peer Y."/>
            <person name="Grigoriev I.V."/>
        </authorList>
    </citation>
    <scope>NUCLEOTIDE SEQUENCE [LARGE SCALE GENOMIC DNA]</scope>
    <source>
        <strain evidence="4 5">CCMP1335</strain>
    </source>
</reference>
<dbReference type="GeneID" id="7448445"/>
<evidence type="ECO:0008006" key="6">
    <source>
        <dbReference type="Google" id="ProtNLM"/>
    </source>
</evidence>
<evidence type="ECO:0000313" key="5">
    <source>
        <dbReference type="Proteomes" id="UP000001449"/>
    </source>
</evidence>
<dbReference type="PANTHER" id="PTHR42840">
    <property type="entry name" value="NAD(P)-BINDING ROSSMANN-FOLD SUPERFAMILY PROTEIN-RELATED"/>
    <property type="match status" value="1"/>
</dbReference>
<organism evidence="4 5">
    <name type="scientific">Thalassiosira pseudonana</name>
    <name type="common">Marine diatom</name>
    <name type="synonym">Cyclotella nana</name>
    <dbReference type="NCBI Taxonomy" id="35128"/>
    <lineage>
        <taxon>Eukaryota</taxon>
        <taxon>Sar</taxon>
        <taxon>Stramenopiles</taxon>
        <taxon>Ochrophyta</taxon>
        <taxon>Bacillariophyta</taxon>
        <taxon>Coscinodiscophyceae</taxon>
        <taxon>Thalassiosirophycidae</taxon>
        <taxon>Thalassiosirales</taxon>
        <taxon>Thalassiosiraceae</taxon>
        <taxon>Thalassiosira</taxon>
    </lineage>
</organism>
<dbReference type="GO" id="GO:0016491">
    <property type="term" value="F:oxidoreductase activity"/>
    <property type="evidence" value="ECO:0000318"/>
    <property type="project" value="GO_Central"/>
</dbReference>
<dbReference type="eggNOG" id="ENOG502SI74">
    <property type="taxonomic scope" value="Eukaryota"/>
</dbReference>
<dbReference type="PANTHER" id="PTHR42840:SF3">
    <property type="entry name" value="BINDING ROSSMANN FOLD OXIDOREDUCTASE, PUTATIVE (AFU_ORTHOLOGUE AFUA_2G10240)-RELATED"/>
    <property type="match status" value="1"/>
</dbReference>
<dbReference type="KEGG" id="tps:THAPSDRAFT_22524"/>
<dbReference type="InterPro" id="IPR036291">
    <property type="entry name" value="NAD(P)-bd_dom_sf"/>
</dbReference>
<evidence type="ECO:0000256" key="1">
    <source>
        <dbReference type="ARBA" id="ARBA00023002"/>
    </source>
</evidence>
<keyword evidence="1" id="KW-0560">Oxidoreductase</keyword>
<dbReference type="EMBL" id="CM000642">
    <property type="protein sequence ID" value="EED92244.1"/>
    <property type="molecule type" value="Genomic_DNA"/>
</dbReference>